<dbReference type="Proteomes" id="UP000030661">
    <property type="component" value="Unassembled WGS sequence"/>
</dbReference>
<gene>
    <name evidence="1" type="ORF">U27_03161</name>
</gene>
<dbReference type="SUPFAM" id="SSF53137">
    <property type="entry name" value="Translational machinery components"/>
    <property type="match status" value="1"/>
</dbReference>
<proteinExistence type="predicted"/>
<dbReference type="STRING" id="1499967.U27_03161"/>
<sequence>MYLIVVGVIGLVGIIMIVMERDRTMHVKHVGYIIHRGREKGNSKMKTTVGVWIDHRKAIIVVSTDNGEEVVLIISKVEKQLRRSGDSSSQAPADDSRQRALTGHLNRYYDAVIACIREAESILIFGPGEAKGELQKRLEHNNLGERIVEVETVDKMTDRQIAAKVHQYFLVD</sequence>
<reference evidence="1" key="1">
    <citation type="journal article" date="2015" name="PeerJ">
        <title>First genomic representation of candidate bacterial phylum KSB3 points to enhanced environmental sensing as a trigger of wastewater bulking.</title>
        <authorList>
            <person name="Sekiguchi Y."/>
            <person name="Ohashi A."/>
            <person name="Parks D.H."/>
            <person name="Yamauchi T."/>
            <person name="Tyson G.W."/>
            <person name="Hugenholtz P."/>
        </authorList>
    </citation>
    <scope>NUCLEOTIDE SEQUENCE [LARGE SCALE GENOMIC DNA]</scope>
</reference>
<keyword evidence="2" id="KW-1185">Reference proteome</keyword>
<name>A0A081BV44_VECG1</name>
<dbReference type="eggNOG" id="ENOG5032EPT">
    <property type="taxonomic scope" value="Bacteria"/>
</dbReference>
<accession>A0A081BV44</accession>
<dbReference type="HOGENOM" id="CLU_132493_0_0_0"/>
<dbReference type="AlphaFoldDB" id="A0A081BV44"/>
<dbReference type="InterPro" id="IPR042226">
    <property type="entry name" value="eFR1_2_sf"/>
</dbReference>
<organism evidence="1">
    <name type="scientific">Vecturithrix granuli</name>
    <dbReference type="NCBI Taxonomy" id="1499967"/>
    <lineage>
        <taxon>Bacteria</taxon>
        <taxon>Candidatus Moduliflexota</taxon>
        <taxon>Candidatus Vecturitrichia</taxon>
        <taxon>Candidatus Vecturitrichales</taxon>
        <taxon>Candidatus Vecturitrichaceae</taxon>
        <taxon>Candidatus Vecturithrix</taxon>
    </lineage>
</organism>
<protein>
    <recommendedName>
        <fullName evidence="3">Host attachment protein</fullName>
    </recommendedName>
</protein>
<evidence type="ECO:0000313" key="2">
    <source>
        <dbReference type="Proteomes" id="UP000030661"/>
    </source>
</evidence>
<dbReference type="EMBL" id="DF820464">
    <property type="protein sequence ID" value="GAK56199.1"/>
    <property type="molecule type" value="Genomic_DNA"/>
</dbReference>
<dbReference type="Gene3D" id="3.30.420.60">
    <property type="entry name" value="eRF1 domain 2"/>
    <property type="match status" value="1"/>
</dbReference>
<evidence type="ECO:0000313" key="1">
    <source>
        <dbReference type="EMBL" id="GAK56199.1"/>
    </source>
</evidence>
<evidence type="ECO:0008006" key="3">
    <source>
        <dbReference type="Google" id="ProtNLM"/>
    </source>
</evidence>